<dbReference type="GO" id="GO:0000462">
    <property type="term" value="P:maturation of SSU-rRNA from tricistronic rRNA transcript (SSU-rRNA, 5.8S rRNA, LSU-rRNA)"/>
    <property type="evidence" value="ECO:0007669"/>
    <property type="project" value="TreeGrafter"/>
</dbReference>
<feature type="domain" description="Nucleolar protein 10-like N-terminal" evidence="1">
    <location>
        <begin position="5"/>
        <end position="99"/>
    </location>
</feature>
<evidence type="ECO:0000313" key="2">
    <source>
        <dbReference type="EMBL" id="KMS93297.1"/>
    </source>
</evidence>
<proteinExistence type="predicted"/>
<protein>
    <recommendedName>
        <fullName evidence="1">Nucleolar protein 10-like N-terminal domain-containing protein</fullName>
    </recommendedName>
</protein>
<reference evidence="2 3" key="1">
    <citation type="journal article" date="2014" name="Nature">
        <title>The genome of the recently domesticated crop plant sugar beet (Beta vulgaris).</title>
        <authorList>
            <person name="Dohm J.C."/>
            <person name="Minoche A.E."/>
            <person name="Holtgrawe D."/>
            <person name="Capella-Gutierrez S."/>
            <person name="Zakrzewski F."/>
            <person name="Tafer H."/>
            <person name="Rupp O."/>
            <person name="Sorensen T.R."/>
            <person name="Stracke R."/>
            <person name="Reinhardt R."/>
            <person name="Goesmann A."/>
            <person name="Kraft T."/>
            <person name="Schulz B."/>
            <person name="Stadler P.F."/>
            <person name="Schmidt T."/>
            <person name="Gabaldon T."/>
            <person name="Lehrach H."/>
            <person name="Weisshaar B."/>
            <person name="Himmelbauer H."/>
        </authorList>
    </citation>
    <scope>NUCLEOTIDE SEQUENCE [LARGE SCALE GENOMIC DNA]</scope>
    <source>
        <tissue evidence="2">Taproot</tissue>
    </source>
</reference>
<dbReference type="GO" id="GO:0032040">
    <property type="term" value="C:small-subunit processome"/>
    <property type="evidence" value="ECO:0007669"/>
    <property type="project" value="TreeGrafter"/>
</dbReference>
<keyword evidence="3" id="KW-1185">Reference proteome</keyword>
<feature type="non-terminal residue" evidence="2">
    <location>
        <position position="1"/>
    </location>
</feature>
<dbReference type="InterPro" id="IPR040382">
    <property type="entry name" value="NOL10/Enp2"/>
</dbReference>
<dbReference type="Pfam" id="PF23098">
    <property type="entry name" value="Beta-prop_NOL10_N"/>
    <property type="match status" value="1"/>
</dbReference>
<dbReference type="InterPro" id="IPR056551">
    <property type="entry name" value="Beta-prop_NOL10_N"/>
</dbReference>
<evidence type="ECO:0000313" key="3">
    <source>
        <dbReference type="Proteomes" id="UP000035740"/>
    </source>
</evidence>
<dbReference type="OMA" id="KFARHAD"/>
<dbReference type="PANTHER" id="PTHR14927">
    <property type="entry name" value="NUCLEOLAR PROTEIN 10"/>
    <property type="match status" value="1"/>
</dbReference>
<dbReference type="Gramene" id="KMS93297">
    <property type="protein sequence ID" value="KMS93297"/>
    <property type="gene ID" value="BVRB_032900"/>
</dbReference>
<gene>
    <name evidence="2" type="ORF">BVRB_032900</name>
</gene>
<dbReference type="AlphaFoldDB" id="A0A0J8B051"/>
<dbReference type="PANTHER" id="PTHR14927:SF0">
    <property type="entry name" value="NUCLEOLAR PROTEIN 10"/>
    <property type="match status" value="1"/>
</dbReference>
<dbReference type="GO" id="GO:0030686">
    <property type="term" value="C:90S preribosome"/>
    <property type="evidence" value="ECO:0007669"/>
    <property type="project" value="TreeGrafter"/>
</dbReference>
<evidence type="ECO:0000259" key="1">
    <source>
        <dbReference type="Pfam" id="PF23098"/>
    </source>
</evidence>
<sequence length="101" mass="11005">NMALAVSALNGVKVYNLSAGKTLPEWQAQAGGAGAGTLRYNDEFRRRLELIQDLTFPTASTQIAMSADGQYVVACGLYRPQIKVFELDQLGLKFARHADSE</sequence>
<dbReference type="InterPro" id="IPR011045">
    <property type="entry name" value="N2O_reductase_N"/>
</dbReference>
<accession>A0A0J8B051</accession>
<dbReference type="SUPFAM" id="SSF50974">
    <property type="entry name" value="Nitrous oxide reductase, N-terminal domain"/>
    <property type="match status" value="1"/>
</dbReference>
<feature type="non-terminal residue" evidence="2">
    <location>
        <position position="101"/>
    </location>
</feature>
<dbReference type="Proteomes" id="UP000035740">
    <property type="component" value="Unassembled WGS sequence"/>
</dbReference>
<dbReference type="OrthoDB" id="273340at2759"/>
<organism evidence="2 3">
    <name type="scientific">Beta vulgaris subsp. vulgaris</name>
    <name type="common">Beet</name>
    <dbReference type="NCBI Taxonomy" id="3555"/>
    <lineage>
        <taxon>Eukaryota</taxon>
        <taxon>Viridiplantae</taxon>
        <taxon>Streptophyta</taxon>
        <taxon>Embryophyta</taxon>
        <taxon>Tracheophyta</taxon>
        <taxon>Spermatophyta</taxon>
        <taxon>Magnoliopsida</taxon>
        <taxon>eudicotyledons</taxon>
        <taxon>Gunneridae</taxon>
        <taxon>Pentapetalae</taxon>
        <taxon>Caryophyllales</taxon>
        <taxon>Chenopodiaceae</taxon>
        <taxon>Betoideae</taxon>
        <taxon>Beta</taxon>
    </lineage>
</organism>
<dbReference type="EMBL" id="KQ104451">
    <property type="protein sequence ID" value="KMS93297.1"/>
    <property type="molecule type" value="Genomic_DNA"/>
</dbReference>
<name>A0A0J8B051_BETVV</name>